<dbReference type="Proteomes" id="UP000430519">
    <property type="component" value="Unassembled WGS sequence"/>
</dbReference>
<organism evidence="1 2">
    <name type="scientific">Deinococcus xianganensis</name>
    <dbReference type="NCBI Taxonomy" id="1507289"/>
    <lineage>
        <taxon>Bacteria</taxon>
        <taxon>Thermotogati</taxon>
        <taxon>Deinococcota</taxon>
        <taxon>Deinococci</taxon>
        <taxon>Deinococcales</taxon>
        <taxon>Deinococcaceae</taxon>
        <taxon>Deinococcus</taxon>
    </lineage>
</organism>
<sequence>MYSNLRELSRKRIKFGWTFSDIETAAYFDPASHVLQFDFAVDEVENSINSENPLLLRKYIPLIYHEMTHWLDAISTIRGRKHLLELFTAMNILPEDDRLPETEAWKVLRHHDGLKSANLPVYYKTNNPNYISNGEDSKWSYRFSIGHRYDFLGVPDMNSPIFFIRFNDLGNNEWVARQPLSDGSLLETIAMAGEILSNMKFFSKAEQAGLDDYYIDEAHWVRYLKSMMYEPKVTEYTAPAHYTSIKTGISDISVCYLLAAEVAFLCLNMPNSFFDRAKFDHIVNPENIPSGQALLSRQDRGFLFAIIMGKARSMIGTSTGIPIGGQSIRTWLNEILELSGLPSSEEIYTEAAKEMKSLTLPESRGKFNEIFRYLSDLGDQWFQHRIQLGHAITDDHVMQSGLALPYLYDENGKKFSIGPIKLDDVFDYKLVYDQSWHLQNFTNGLLQASRYVS</sequence>
<dbReference type="RefSeq" id="WP_160980690.1">
    <property type="nucleotide sequence ID" value="NZ_WVHK01000061.1"/>
</dbReference>
<proteinExistence type="predicted"/>
<reference evidence="1 2" key="1">
    <citation type="submission" date="2019-11" db="EMBL/GenBank/DDBJ databases">
        <title>Genome sequence of Deinococcus xianganensis Y35, AI-2 producing algicidal bacterium, isolated from lake water.</title>
        <authorList>
            <person name="Li Y."/>
        </authorList>
    </citation>
    <scope>NUCLEOTIDE SEQUENCE [LARGE SCALE GENOMIC DNA]</scope>
    <source>
        <strain evidence="1 2">Y35</strain>
    </source>
</reference>
<protein>
    <submittedName>
        <fullName evidence="1">Uncharacterized protein</fullName>
    </submittedName>
</protein>
<evidence type="ECO:0000313" key="2">
    <source>
        <dbReference type="Proteomes" id="UP000430519"/>
    </source>
</evidence>
<dbReference type="AlphaFoldDB" id="A0A6I4YH30"/>
<accession>A0A6I4YH30</accession>
<keyword evidence="2" id="KW-1185">Reference proteome</keyword>
<name>A0A6I4YH30_9DEIO</name>
<evidence type="ECO:0000313" key="1">
    <source>
        <dbReference type="EMBL" id="MXV20852.1"/>
    </source>
</evidence>
<dbReference type="EMBL" id="WVHK01000061">
    <property type="protein sequence ID" value="MXV20852.1"/>
    <property type="molecule type" value="Genomic_DNA"/>
</dbReference>
<comment type="caution">
    <text evidence="1">The sequence shown here is derived from an EMBL/GenBank/DDBJ whole genome shotgun (WGS) entry which is preliminary data.</text>
</comment>
<gene>
    <name evidence="1" type="ORF">GLX28_14535</name>
</gene>